<feature type="transmembrane region" description="Helical" evidence="1">
    <location>
        <begin position="197"/>
        <end position="214"/>
    </location>
</feature>
<keyword evidence="1" id="KW-0812">Transmembrane</keyword>
<accession>A0A081BLZ5</accession>
<dbReference type="Proteomes" id="UP000030700">
    <property type="component" value="Unassembled WGS sequence"/>
</dbReference>
<proteinExistence type="predicted"/>
<evidence type="ECO:0008006" key="4">
    <source>
        <dbReference type="Google" id="ProtNLM"/>
    </source>
</evidence>
<keyword evidence="1" id="KW-0472">Membrane</keyword>
<keyword evidence="3" id="KW-1185">Reference proteome</keyword>
<feature type="transmembrane region" description="Helical" evidence="1">
    <location>
        <begin position="290"/>
        <end position="308"/>
    </location>
</feature>
<name>A0A081BLZ5_9BACT</name>
<feature type="transmembrane region" description="Helical" evidence="1">
    <location>
        <begin position="314"/>
        <end position="331"/>
    </location>
</feature>
<feature type="transmembrane region" description="Helical" evidence="1">
    <location>
        <begin position="261"/>
        <end position="283"/>
    </location>
</feature>
<sequence length="527" mass="60706">MNNNLLHPTLARINNTLIPWGITGGFITLCFINILRHEMWRDELQAWLIAMKSDTLAELFQNSLYEGHPKLWFLLLFALTRITHSLFLMQVLHLLIATATVFLFTAYSPFSRLQKTLFPLGYFPLYEYGTISRNYSIGILLIILFCVVYQKRQSHYWLLSGFLFLLCQTNAPALLLSIVLSGFLFVDNFFPFTKSKIAMFGFLLFGVLLAVITTNPPHDSGFAFSWNRTFDSWRLREVISLVWKSYVPLPQPSLHFWNTNIVTSLNVQTILSFILLAICSGYFFRFPTIFLLYGFGTLTILLFSYMKYLGSIRHHGHLFFLFVVALWLSLLKQSHSSLPRTISLQFISIVFTVLLAIHAFAGIFASMTDWIYPFSKGKHVAQFLQQGGWDKFCLIGDQDFAASTVAGYLYKDIYYYGTNRIGTFIIWDRNWYKYGGHNTTSDALLETVNRLPSNCQNSAIFVLNYPLFLSPSRTVNLGNFLVSIVSDEQYYLYLYSNTFSESRRSTKSHEFFIPPMPRSGLATHAIQ</sequence>
<feature type="transmembrane region" description="Helical" evidence="1">
    <location>
        <begin position="156"/>
        <end position="185"/>
    </location>
</feature>
<keyword evidence="1" id="KW-1133">Transmembrane helix</keyword>
<gene>
    <name evidence="2" type="ORF">U14_02655</name>
</gene>
<protein>
    <recommendedName>
        <fullName evidence="4">Glycosyltransferase RgtA/B/C/D-like domain-containing protein</fullName>
    </recommendedName>
</protein>
<dbReference type="STRING" id="1499966.U14_02655"/>
<dbReference type="EMBL" id="DF820457">
    <property type="protein sequence ID" value="GAK51411.1"/>
    <property type="molecule type" value="Genomic_DNA"/>
</dbReference>
<feature type="transmembrane region" description="Helical" evidence="1">
    <location>
        <begin position="17"/>
        <end position="35"/>
    </location>
</feature>
<evidence type="ECO:0000313" key="2">
    <source>
        <dbReference type="EMBL" id="GAK51411.1"/>
    </source>
</evidence>
<evidence type="ECO:0000256" key="1">
    <source>
        <dbReference type="SAM" id="Phobius"/>
    </source>
</evidence>
<feature type="transmembrane region" description="Helical" evidence="1">
    <location>
        <begin position="131"/>
        <end position="150"/>
    </location>
</feature>
<organism evidence="2">
    <name type="scientific">Candidatus Moduliflexus flocculans</name>
    <dbReference type="NCBI Taxonomy" id="1499966"/>
    <lineage>
        <taxon>Bacteria</taxon>
        <taxon>Candidatus Moduliflexota</taxon>
        <taxon>Candidatus Moduliflexia</taxon>
        <taxon>Candidatus Moduliflexales</taxon>
        <taxon>Candidatus Moduliflexaceae</taxon>
    </lineage>
</organism>
<dbReference type="HOGENOM" id="CLU_519576_0_0_0"/>
<dbReference type="AlphaFoldDB" id="A0A081BLZ5"/>
<evidence type="ECO:0000313" key="3">
    <source>
        <dbReference type="Proteomes" id="UP000030700"/>
    </source>
</evidence>
<feature type="transmembrane region" description="Helical" evidence="1">
    <location>
        <begin position="343"/>
        <end position="365"/>
    </location>
</feature>
<reference evidence="2" key="1">
    <citation type="journal article" date="2015" name="PeerJ">
        <title>First genomic representation of candidate bacterial phylum KSB3 points to enhanced environmental sensing as a trigger of wastewater bulking.</title>
        <authorList>
            <person name="Sekiguchi Y."/>
            <person name="Ohashi A."/>
            <person name="Parks D.H."/>
            <person name="Yamauchi T."/>
            <person name="Tyson G.W."/>
            <person name="Hugenholtz P."/>
        </authorList>
    </citation>
    <scope>NUCLEOTIDE SEQUENCE [LARGE SCALE GENOMIC DNA]</scope>
</reference>